<protein>
    <recommendedName>
        <fullName evidence="1">TfuA-like core domain-containing protein</fullName>
    </recommendedName>
</protein>
<evidence type="ECO:0000259" key="1">
    <source>
        <dbReference type="Pfam" id="PF07812"/>
    </source>
</evidence>
<dbReference type="OrthoDB" id="118811at2"/>
<sequence>MKAVFVGPSCPDASTLGLDPAISLLPPAAQGDLAQVFLEGANVIGLIDGTFEANAAVWHKEILFALAGGAKVFGASSMGALRAAECHRFGMIGVGAVYRGYASGETVDDDAVAIVHAPGEVGFIPLSEPLVNISATLDAWLSAGDIMADEHLRLTCLARALFFKERTFQGLLGAAGLTDERRCALLLLSRTIKVDQKRLDAVELMRRIEIEDDRRMKPPSDWTFVDTLSFQRLLGVVRARPRRLPNALQSAHH</sequence>
<dbReference type="KEGG" id="hdi:HDIA_2541"/>
<organism evidence="2 3">
    <name type="scientific">Hartmannibacter diazotrophicus</name>
    <dbReference type="NCBI Taxonomy" id="1482074"/>
    <lineage>
        <taxon>Bacteria</taxon>
        <taxon>Pseudomonadati</taxon>
        <taxon>Pseudomonadota</taxon>
        <taxon>Alphaproteobacteria</taxon>
        <taxon>Hyphomicrobiales</taxon>
        <taxon>Pleomorphomonadaceae</taxon>
        <taxon>Hartmannibacter</taxon>
    </lineage>
</organism>
<accession>A0A2C9D6Z1</accession>
<dbReference type="EMBL" id="LT960614">
    <property type="protein sequence ID" value="SON56082.1"/>
    <property type="molecule type" value="Genomic_DNA"/>
</dbReference>
<evidence type="ECO:0000313" key="2">
    <source>
        <dbReference type="EMBL" id="SON56082.1"/>
    </source>
</evidence>
<name>A0A2C9D6Z1_9HYPH</name>
<dbReference type="AlphaFoldDB" id="A0A2C9D6Z1"/>
<gene>
    <name evidence="2" type="ORF">HDIA_2541</name>
</gene>
<dbReference type="Pfam" id="PF07812">
    <property type="entry name" value="TfuA"/>
    <property type="match status" value="1"/>
</dbReference>
<feature type="domain" description="TfuA-like core" evidence="1">
    <location>
        <begin position="48"/>
        <end position="167"/>
    </location>
</feature>
<dbReference type="RefSeq" id="WP_099556509.1">
    <property type="nucleotide sequence ID" value="NZ_LT960614.1"/>
</dbReference>
<dbReference type="Proteomes" id="UP000223606">
    <property type="component" value="Chromosome 1"/>
</dbReference>
<proteinExistence type="predicted"/>
<evidence type="ECO:0000313" key="3">
    <source>
        <dbReference type="Proteomes" id="UP000223606"/>
    </source>
</evidence>
<reference evidence="3" key="1">
    <citation type="submission" date="2017-09" db="EMBL/GenBank/DDBJ databases">
        <title>Genome sequence of Nannocystis excedens DSM 71.</title>
        <authorList>
            <person name="Blom J."/>
        </authorList>
    </citation>
    <scope>NUCLEOTIDE SEQUENCE [LARGE SCALE GENOMIC DNA]</scope>
    <source>
        <strain evidence="3">type strain: E19</strain>
    </source>
</reference>
<keyword evidence="3" id="KW-1185">Reference proteome</keyword>
<dbReference type="InterPro" id="IPR012924">
    <property type="entry name" value="TfuA_core"/>
</dbReference>